<dbReference type="AlphaFoldDB" id="A0A0E9PUT1"/>
<organism evidence="1">
    <name type="scientific">Anguilla anguilla</name>
    <name type="common">European freshwater eel</name>
    <name type="synonym">Muraena anguilla</name>
    <dbReference type="NCBI Taxonomy" id="7936"/>
    <lineage>
        <taxon>Eukaryota</taxon>
        <taxon>Metazoa</taxon>
        <taxon>Chordata</taxon>
        <taxon>Craniata</taxon>
        <taxon>Vertebrata</taxon>
        <taxon>Euteleostomi</taxon>
        <taxon>Actinopterygii</taxon>
        <taxon>Neopterygii</taxon>
        <taxon>Teleostei</taxon>
        <taxon>Anguilliformes</taxon>
        <taxon>Anguillidae</taxon>
        <taxon>Anguilla</taxon>
    </lineage>
</organism>
<evidence type="ECO:0000313" key="1">
    <source>
        <dbReference type="EMBL" id="JAH07835.1"/>
    </source>
</evidence>
<reference evidence="1" key="1">
    <citation type="submission" date="2014-11" db="EMBL/GenBank/DDBJ databases">
        <authorList>
            <person name="Amaro Gonzalez C."/>
        </authorList>
    </citation>
    <scope>NUCLEOTIDE SEQUENCE</scope>
</reference>
<accession>A0A0E9PUT1</accession>
<proteinExistence type="predicted"/>
<name>A0A0E9PUT1_ANGAN</name>
<sequence>MFYRTKHLSTFTQQLAR</sequence>
<protein>
    <submittedName>
        <fullName evidence="1">Uncharacterized protein</fullName>
    </submittedName>
</protein>
<dbReference type="EMBL" id="GBXM01100742">
    <property type="protein sequence ID" value="JAH07835.1"/>
    <property type="molecule type" value="Transcribed_RNA"/>
</dbReference>
<reference evidence="1" key="2">
    <citation type="journal article" date="2015" name="Fish Shellfish Immunol.">
        <title>Early steps in the European eel (Anguilla anguilla)-Vibrio vulnificus interaction in the gills: Role of the RtxA13 toxin.</title>
        <authorList>
            <person name="Callol A."/>
            <person name="Pajuelo D."/>
            <person name="Ebbesson L."/>
            <person name="Teles M."/>
            <person name="MacKenzie S."/>
            <person name="Amaro C."/>
        </authorList>
    </citation>
    <scope>NUCLEOTIDE SEQUENCE</scope>
</reference>